<reference evidence="2 3" key="1">
    <citation type="submission" date="2021-06" db="EMBL/GenBank/DDBJ databases">
        <title>Caerostris extrusa draft genome.</title>
        <authorList>
            <person name="Kono N."/>
            <person name="Arakawa K."/>
        </authorList>
    </citation>
    <scope>NUCLEOTIDE SEQUENCE [LARGE SCALE GENOMIC DNA]</scope>
</reference>
<gene>
    <name evidence="2" type="ORF">CEXT_88561</name>
</gene>
<name>A0AAV4WUM8_CAEEX</name>
<comment type="caution">
    <text evidence="2">The sequence shown here is derived from an EMBL/GenBank/DDBJ whole genome shotgun (WGS) entry which is preliminary data.</text>
</comment>
<feature type="region of interest" description="Disordered" evidence="1">
    <location>
        <begin position="1"/>
        <end position="30"/>
    </location>
</feature>
<organism evidence="2 3">
    <name type="scientific">Caerostris extrusa</name>
    <name type="common">Bark spider</name>
    <name type="synonym">Caerostris bankana</name>
    <dbReference type="NCBI Taxonomy" id="172846"/>
    <lineage>
        <taxon>Eukaryota</taxon>
        <taxon>Metazoa</taxon>
        <taxon>Ecdysozoa</taxon>
        <taxon>Arthropoda</taxon>
        <taxon>Chelicerata</taxon>
        <taxon>Arachnida</taxon>
        <taxon>Araneae</taxon>
        <taxon>Araneomorphae</taxon>
        <taxon>Entelegynae</taxon>
        <taxon>Araneoidea</taxon>
        <taxon>Araneidae</taxon>
        <taxon>Caerostris</taxon>
    </lineage>
</organism>
<sequence length="113" mass="12922">MVTHEPRNIDVDSHSPITPGDEHNAACENRSFERRRTRKLPRLFLFLHSRSTYSMHFYNGIGYSRAAKKSALGEISLLKATETRGALVLQHLTLLEEEKMVYTGDFSLPFLCP</sequence>
<feature type="compositionally biased region" description="Basic and acidic residues" evidence="1">
    <location>
        <begin position="20"/>
        <end position="30"/>
    </location>
</feature>
<feature type="compositionally biased region" description="Basic and acidic residues" evidence="1">
    <location>
        <begin position="1"/>
        <end position="13"/>
    </location>
</feature>
<accession>A0AAV4WUM8</accession>
<keyword evidence="3" id="KW-1185">Reference proteome</keyword>
<evidence type="ECO:0000313" key="3">
    <source>
        <dbReference type="Proteomes" id="UP001054945"/>
    </source>
</evidence>
<dbReference type="Proteomes" id="UP001054945">
    <property type="component" value="Unassembled WGS sequence"/>
</dbReference>
<protein>
    <submittedName>
        <fullName evidence="2">Uncharacterized protein</fullName>
    </submittedName>
</protein>
<evidence type="ECO:0000256" key="1">
    <source>
        <dbReference type="SAM" id="MobiDB-lite"/>
    </source>
</evidence>
<dbReference type="EMBL" id="BPLR01016651">
    <property type="protein sequence ID" value="GIY85380.1"/>
    <property type="molecule type" value="Genomic_DNA"/>
</dbReference>
<proteinExistence type="predicted"/>
<dbReference type="AlphaFoldDB" id="A0AAV4WUM8"/>
<evidence type="ECO:0000313" key="2">
    <source>
        <dbReference type="EMBL" id="GIY85380.1"/>
    </source>
</evidence>